<organism evidence="1 2">
    <name type="scientific">Rhamnella rubrinervis</name>
    <dbReference type="NCBI Taxonomy" id="2594499"/>
    <lineage>
        <taxon>Eukaryota</taxon>
        <taxon>Viridiplantae</taxon>
        <taxon>Streptophyta</taxon>
        <taxon>Embryophyta</taxon>
        <taxon>Tracheophyta</taxon>
        <taxon>Spermatophyta</taxon>
        <taxon>Magnoliopsida</taxon>
        <taxon>eudicotyledons</taxon>
        <taxon>Gunneridae</taxon>
        <taxon>Pentapetalae</taxon>
        <taxon>rosids</taxon>
        <taxon>fabids</taxon>
        <taxon>Rosales</taxon>
        <taxon>Rhamnaceae</taxon>
        <taxon>rhamnoid group</taxon>
        <taxon>Rhamneae</taxon>
        <taxon>Rhamnella</taxon>
    </lineage>
</organism>
<comment type="caution">
    <text evidence="1">The sequence shown here is derived from an EMBL/GenBank/DDBJ whole genome shotgun (WGS) entry which is preliminary data.</text>
</comment>
<keyword evidence="2" id="KW-1185">Reference proteome</keyword>
<dbReference type="Proteomes" id="UP000796880">
    <property type="component" value="Unassembled WGS sequence"/>
</dbReference>
<dbReference type="EMBL" id="VOIH02000002">
    <property type="protein sequence ID" value="KAF3453427.1"/>
    <property type="molecule type" value="Genomic_DNA"/>
</dbReference>
<name>A0A8K0MP95_9ROSA</name>
<evidence type="ECO:0000313" key="2">
    <source>
        <dbReference type="Proteomes" id="UP000796880"/>
    </source>
</evidence>
<dbReference type="AlphaFoldDB" id="A0A8K0MP95"/>
<accession>A0A8K0MP95</accession>
<sequence>MAACALPSFRIPDAPSRCTGSFSGGISRSFSGAKTLPQDNRPQALFSPRSIYFYSSVEEDVMWGSSIKDLARKRRSAH</sequence>
<reference evidence="1" key="1">
    <citation type="submission" date="2020-03" db="EMBL/GenBank/DDBJ databases">
        <title>A high-quality chromosome-level genome assembly of a woody plant with both climbing and erect habits, Rhamnella rubrinervis.</title>
        <authorList>
            <person name="Lu Z."/>
            <person name="Yang Y."/>
            <person name="Zhu X."/>
            <person name="Sun Y."/>
        </authorList>
    </citation>
    <scope>NUCLEOTIDE SEQUENCE</scope>
    <source>
        <strain evidence="1">BYM</strain>
        <tissue evidence="1">Leaf</tissue>
    </source>
</reference>
<evidence type="ECO:0000313" key="1">
    <source>
        <dbReference type="EMBL" id="KAF3453427.1"/>
    </source>
</evidence>
<gene>
    <name evidence="1" type="ORF">FNV43_RR03867</name>
</gene>
<protein>
    <submittedName>
        <fullName evidence="1">Uncharacterized protein</fullName>
    </submittedName>
</protein>
<proteinExistence type="predicted"/>